<name>A0A1B9IH16_9TREE</name>
<keyword evidence="2" id="KW-1185">Reference proteome</keyword>
<evidence type="ECO:0008006" key="3">
    <source>
        <dbReference type="Google" id="ProtNLM"/>
    </source>
</evidence>
<reference evidence="1 2" key="1">
    <citation type="submission" date="2013-07" db="EMBL/GenBank/DDBJ databases">
        <title>The Genome Sequence of Kwoniella mangroviensis CBS10435.</title>
        <authorList>
            <consortium name="The Broad Institute Genome Sequencing Platform"/>
            <person name="Cuomo C."/>
            <person name="Litvintseva A."/>
            <person name="Chen Y."/>
            <person name="Heitman J."/>
            <person name="Sun S."/>
            <person name="Springer D."/>
            <person name="Dromer F."/>
            <person name="Young S.K."/>
            <person name="Zeng Q."/>
            <person name="Gargeya S."/>
            <person name="Fitzgerald M."/>
            <person name="Abouelleil A."/>
            <person name="Alvarado L."/>
            <person name="Berlin A.M."/>
            <person name="Chapman S.B."/>
            <person name="Dewar J."/>
            <person name="Goldberg J."/>
            <person name="Griggs A."/>
            <person name="Gujja S."/>
            <person name="Hansen M."/>
            <person name="Howarth C."/>
            <person name="Imamovic A."/>
            <person name="Larimer J."/>
            <person name="McCowan C."/>
            <person name="Murphy C."/>
            <person name="Pearson M."/>
            <person name="Priest M."/>
            <person name="Roberts A."/>
            <person name="Saif S."/>
            <person name="Shea T."/>
            <person name="Sykes S."/>
            <person name="Wortman J."/>
            <person name="Nusbaum C."/>
            <person name="Birren B."/>
        </authorList>
    </citation>
    <scope>NUCLEOTIDE SEQUENCE [LARGE SCALE GENOMIC DNA]</scope>
    <source>
        <strain evidence="1 2">CBS 10435</strain>
    </source>
</reference>
<gene>
    <name evidence="1" type="ORF">L486_07796</name>
</gene>
<evidence type="ECO:0000313" key="1">
    <source>
        <dbReference type="EMBL" id="OCF54664.1"/>
    </source>
</evidence>
<proteinExistence type="predicted"/>
<organism evidence="1 2">
    <name type="scientific">Kwoniella mangroviensis CBS 10435</name>
    <dbReference type="NCBI Taxonomy" id="1331196"/>
    <lineage>
        <taxon>Eukaryota</taxon>
        <taxon>Fungi</taxon>
        <taxon>Dikarya</taxon>
        <taxon>Basidiomycota</taxon>
        <taxon>Agaricomycotina</taxon>
        <taxon>Tremellomycetes</taxon>
        <taxon>Tremellales</taxon>
        <taxon>Cryptococcaceae</taxon>
        <taxon>Kwoniella</taxon>
    </lineage>
</organism>
<dbReference type="EMBL" id="KI669469">
    <property type="protein sequence ID" value="OCF54664.1"/>
    <property type="molecule type" value="Genomic_DNA"/>
</dbReference>
<accession>A0A1B9IH16</accession>
<reference evidence="2" key="2">
    <citation type="submission" date="2013-12" db="EMBL/GenBank/DDBJ databases">
        <title>Evolution of pathogenesis and genome organization in the Tremellales.</title>
        <authorList>
            <person name="Cuomo C."/>
            <person name="Litvintseva A."/>
            <person name="Heitman J."/>
            <person name="Chen Y."/>
            <person name="Sun S."/>
            <person name="Springer D."/>
            <person name="Dromer F."/>
            <person name="Young S."/>
            <person name="Zeng Q."/>
            <person name="Chapman S."/>
            <person name="Gujja S."/>
            <person name="Saif S."/>
            <person name="Birren B."/>
        </authorList>
    </citation>
    <scope>NUCLEOTIDE SEQUENCE [LARGE SCALE GENOMIC DNA]</scope>
    <source>
        <strain evidence="2">CBS 10435</strain>
    </source>
</reference>
<sequence length="99" mass="11214">MPTFRNFTGDLKLSHTVHSKYSTETDFAIISYDLVQFNVEKETILRQSSTLRQIVSDFEGKGQASKGIIFLQYGYSNILESFVRLCYGGPLETPKPQNA</sequence>
<dbReference type="AlphaFoldDB" id="A0A1B9IH16"/>
<protein>
    <recommendedName>
        <fullName evidence="3">BTB domain-containing protein</fullName>
    </recommendedName>
</protein>
<evidence type="ECO:0000313" key="2">
    <source>
        <dbReference type="Proteomes" id="UP000092583"/>
    </source>
</evidence>
<dbReference type="Proteomes" id="UP000092583">
    <property type="component" value="Unassembled WGS sequence"/>
</dbReference>